<dbReference type="InterPro" id="IPR025857">
    <property type="entry name" value="MacB_PCD"/>
</dbReference>
<dbReference type="InterPro" id="IPR003838">
    <property type="entry name" value="ABC3_permease_C"/>
</dbReference>
<proteinExistence type="predicted"/>
<dbReference type="EMBL" id="VOPL01000004">
    <property type="protein sequence ID" value="TXB68779.1"/>
    <property type="molecule type" value="Genomic_DNA"/>
</dbReference>
<evidence type="ECO:0000256" key="3">
    <source>
        <dbReference type="ARBA" id="ARBA00022692"/>
    </source>
</evidence>
<keyword evidence="2" id="KW-1003">Cell membrane</keyword>
<feature type="transmembrane region" description="Helical" evidence="6">
    <location>
        <begin position="378"/>
        <end position="398"/>
    </location>
</feature>
<feature type="transmembrane region" description="Helical" evidence="6">
    <location>
        <begin position="734"/>
        <end position="755"/>
    </location>
</feature>
<feature type="transmembrane region" description="Helical" evidence="6">
    <location>
        <begin position="430"/>
        <end position="452"/>
    </location>
</feature>
<feature type="transmembrane region" description="Helical" evidence="6">
    <location>
        <begin position="689"/>
        <end position="714"/>
    </location>
</feature>
<dbReference type="PANTHER" id="PTHR30287:SF2">
    <property type="entry name" value="BLL1001 PROTEIN"/>
    <property type="match status" value="1"/>
</dbReference>
<dbReference type="AlphaFoldDB" id="A0A5C6S2E7"/>
<dbReference type="Proteomes" id="UP000321562">
    <property type="component" value="Unassembled WGS sequence"/>
</dbReference>
<evidence type="ECO:0000256" key="4">
    <source>
        <dbReference type="ARBA" id="ARBA00022989"/>
    </source>
</evidence>
<name>A0A5C6S2E7_9RHOB</name>
<reference evidence="9 10" key="1">
    <citation type="submission" date="2019-08" db="EMBL/GenBank/DDBJ databases">
        <authorList>
            <person name="Ye J."/>
        </authorList>
    </citation>
    <scope>NUCLEOTIDE SEQUENCE [LARGE SCALE GENOMIC DNA]</scope>
    <source>
        <strain evidence="9 10">TK008</strain>
    </source>
</reference>
<dbReference type="InterPro" id="IPR038766">
    <property type="entry name" value="Membrane_comp_ABC_pdt"/>
</dbReference>
<feature type="transmembrane region" description="Helical" evidence="6">
    <location>
        <begin position="261"/>
        <end position="286"/>
    </location>
</feature>
<feature type="domain" description="ABC3 transporter permease C-terminal" evidence="7">
    <location>
        <begin position="218"/>
        <end position="337"/>
    </location>
</feature>
<dbReference type="GO" id="GO:0005886">
    <property type="term" value="C:plasma membrane"/>
    <property type="evidence" value="ECO:0007669"/>
    <property type="project" value="UniProtKB-SubCell"/>
</dbReference>
<comment type="subcellular location">
    <subcellularLocation>
        <location evidence="1">Cell membrane</location>
        <topology evidence="1">Multi-pass membrane protein</topology>
    </subcellularLocation>
</comment>
<evidence type="ECO:0000256" key="2">
    <source>
        <dbReference type="ARBA" id="ARBA00022475"/>
    </source>
</evidence>
<organism evidence="9 10">
    <name type="scientific">Paracoccus aurantiacus</name>
    <dbReference type="NCBI Taxonomy" id="2599412"/>
    <lineage>
        <taxon>Bacteria</taxon>
        <taxon>Pseudomonadati</taxon>
        <taxon>Pseudomonadota</taxon>
        <taxon>Alphaproteobacteria</taxon>
        <taxon>Rhodobacterales</taxon>
        <taxon>Paracoccaceae</taxon>
        <taxon>Paracoccus</taxon>
    </lineage>
</organism>
<evidence type="ECO:0000259" key="8">
    <source>
        <dbReference type="Pfam" id="PF12704"/>
    </source>
</evidence>
<dbReference type="RefSeq" id="WP_147098943.1">
    <property type="nucleotide sequence ID" value="NZ_JBHUFH010000012.1"/>
</dbReference>
<feature type="transmembrane region" description="Helical" evidence="6">
    <location>
        <begin position="314"/>
        <end position="339"/>
    </location>
</feature>
<evidence type="ECO:0000313" key="10">
    <source>
        <dbReference type="Proteomes" id="UP000321562"/>
    </source>
</evidence>
<feature type="domain" description="ABC3 transporter permease C-terminal" evidence="7">
    <location>
        <begin position="646"/>
        <end position="762"/>
    </location>
</feature>
<accession>A0A5C6S2E7</accession>
<evidence type="ECO:0000256" key="6">
    <source>
        <dbReference type="SAM" id="Phobius"/>
    </source>
</evidence>
<keyword evidence="5 6" id="KW-0472">Membrane</keyword>
<gene>
    <name evidence="9" type="ORF">FQV27_12455</name>
</gene>
<sequence length="774" mass="81372">MIAAILLAFWSHWRRNRLQLATLITGIALATALWTGVQAINAEARASMTSAASASRIVGLPRLEPVEGETLTWKDFVALRRAGVLVSPIIRGDYRLQSGEHLRLTGIDPLSAPSDLWPGGDFMGSAGAADSVFVPANTAPESDLVADPSVPNGQAVADIQIAQRLLGRTDLDALLLLSPQPLGAPDPLGVTPHLAYVLPAETAVPAALTDSFRLNLSAFGALCFIVGLFIVRGTVGLAIAQRRQSIRTLRTLGAPAGLLRALMLAEIAIIATLSGLLGVLLGYGLASWLMPGVSVTLDGIYGASVGTHIALRPVWWLGGLAMAVLGTLLSAAGPMLAASDRAVLNEKPRSFGYWWPAAGLALFAAAAGLVIWGHGLLAAFAAIAALLLGGAATMPATIRALLRAARPLATGPLGEWMLAETETQIPRMSLAMTALMMALAANIGVSTMVGSFRESFAEFIDQRLAAEIYVATPGGAGDIRAELSPDERLLPLRSLKSVVAGQPAEINGVINDPTYREWSLLEAVDDPWSTLSGDGAIISEQLSYRAALSIGDVIALPDGPATVSGIIADYGNPLGKVYVSHQRLDRIAPGLPTPRHAIRTSDPASLRARMIAAGIPAERIAMQADMKATSMRIFERTFAVTAALNGLTLAVAGFAVLTSLLAAADARLPRLTPLWAMGIERRQLARLELLRVALTAAATALLALPLGILLSWLLLAIVNVEAFGWRLPFRADPAHWLLLIGVGIAASVLSALWPAHRLARISSRALSEVLSRDG</sequence>
<feature type="transmembrane region" description="Helical" evidence="6">
    <location>
        <begin position="351"/>
        <end position="372"/>
    </location>
</feature>
<keyword evidence="4 6" id="KW-1133">Transmembrane helix</keyword>
<dbReference type="Pfam" id="PF02687">
    <property type="entry name" value="FtsX"/>
    <property type="match status" value="2"/>
</dbReference>
<dbReference type="PANTHER" id="PTHR30287">
    <property type="entry name" value="MEMBRANE COMPONENT OF PREDICTED ABC SUPERFAMILY METABOLITE UPTAKE TRANSPORTER"/>
    <property type="match status" value="1"/>
</dbReference>
<protein>
    <submittedName>
        <fullName evidence="9">ABC transporter permease</fullName>
    </submittedName>
</protein>
<evidence type="ECO:0000256" key="1">
    <source>
        <dbReference type="ARBA" id="ARBA00004651"/>
    </source>
</evidence>
<dbReference type="OrthoDB" id="343744at2"/>
<feature type="domain" description="MacB-like periplasmic core" evidence="8">
    <location>
        <begin position="430"/>
        <end position="588"/>
    </location>
</feature>
<comment type="caution">
    <text evidence="9">The sequence shown here is derived from an EMBL/GenBank/DDBJ whole genome shotgun (WGS) entry which is preliminary data.</text>
</comment>
<evidence type="ECO:0000256" key="5">
    <source>
        <dbReference type="ARBA" id="ARBA00023136"/>
    </source>
</evidence>
<keyword evidence="3 6" id="KW-0812">Transmembrane</keyword>
<dbReference type="Pfam" id="PF12704">
    <property type="entry name" value="MacB_PCD"/>
    <property type="match status" value="1"/>
</dbReference>
<evidence type="ECO:0000313" key="9">
    <source>
        <dbReference type="EMBL" id="TXB68779.1"/>
    </source>
</evidence>
<feature type="transmembrane region" description="Helical" evidence="6">
    <location>
        <begin position="218"/>
        <end position="240"/>
    </location>
</feature>
<feature type="transmembrane region" description="Helical" evidence="6">
    <location>
        <begin position="646"/>
        <end position="668"/>
    </location>
</feature>
<keyword evidence="10" id="KW-1185">Reference proteome</keyword>
<evidence type="ECO:0000259" key="7">
    <source>
        <dbReference type="Pfam" id="PF02687"/>
    </source>
</evidence>